<dbReference type="RefSeq" id="WP_056751374.1">
    <property type="nucleotide sequence ID" value="NZ_JAVDRL010000001.1"/>
</dbReference>
<evidence type="ECO:0000313" key="3">
    <source>
        <dbReference type="EMBL" id="MDR6529323.1"/>
    </source>
</evidence>
<feature type="transmembrane region" description="Helical" evidence="1">
    <location>
        <begin position="60"/>
        <end position="80"/>
    </location>
</feature>
<comment type="caution">
    <text evidence="3">The sequence shown here is derived from an EMBL/GenBank/DDBJ whole genome shotgun (WGS) entry which is preliminary data.</text>
</comment>
<evidence type="ECO:0000256" key="1">
    <source>
        <dbReference type="SAM" id="Phobius"/>
    </source>
</evidence>
<keyword evidence="1" id="KW-1133">Transmembrane helix</keyword>
<dbReference type="Proteomes" id="UP001262754">
    <property type="component" value="Unassembled WGS sequence"/>
</dbReference>
<keyword evidence="1" id="KW-0472">Membrane</keyword>
<evidence type="ECO:0000259" key="2">
    <source>
        <dbReference type="Pfam" id="PF13559"/>
    </source>
</evidence>
<proteinExistence type="predicted"/>
<name>A0ABU1MT12_9CAUL</name>
<reference evidence="3 4" key="1">
    <citation type="submission" date="2023-07" db="EMBL/GenBank/DDBJ databases">
        <title>Sorghum-associated microbial communities from plants grown in Nebraska, USA.</title>
        <authorList>
            <person name="Schachtman D."/>
        </authorList>
    </citation>
    <scope>NUCLEOTIDE SEQUENCE [LARGE SCALE GENOMIC DNA]</scope>
    <source>
        <strain evidence="3 4">DS2154</strain>
    </source>
</reference>
<protein>
    <recommendedName>
        <fullName evidence="2">Protein-glutamine gamma-glutamyltransferase-like C-terminal domain-containing protein</fullName>
    </recommendedName>
</protein>
<organism evidence="3 4">
    <name type="scientific">Caulobacter rhizosphaerae</name>
    <dbReference type="NCBI Taxonomy" id="2010972"/>
    <lineage>
        <taxon>Bacteria</taxon>
        <taxon>Pseudomonadati</taxon>
        <taxon>Pseudomonadota</taxon>
        <taxon>Alphaproteobacteria</taxon>
        <taxon>Caulobacterales</taxon>
        <taxon>Caulobacteraceae</taxon>
        <taxon>Caulobacter</taxon>
    </lineage>
</organism>
<evidence type="ECO:0000313" key="4">
    <source>
        <dbReference type="Proteomes" id="UP001262754"/>
    </source>
</evidence>
<accession>A0ABU1MT12</accession>
<dbReference type="InterPro" id="IPR025403">
    <property type="entry name" value="TgpA-like_C"/>
</dbReference>
<feature type="domain" description="Protein-glutamine gamma-glutamyltransferase-like C-terminal" evidence="2">
    <location>
        <begin position="152"/>
        <end position="204"/>
    </location>
</feature>
<dbReference type="Pfam" id="PF13559">
    <property type="entry name" value="DUF4129"/>
    <property type="match status" value="1"/>
</dbReference>
<keyword evidence="4" id="KW-1185">Reference proteome</keyword>
<dbReference type="EMBL" id="JAVDRL010000001">
    <property type="protein sequence ID" value="MDR6529323.1"/>
    <property type="molecule type" value="Genomic_DNA"/>
</dbReference>
<keyword evidence="1" id="KW-0812">Transmembrane</keyword>
<sequence>MDRNAASPGFDGASDAFARAHDALLRGKDLQFQPTAAPKPPDVPDWLLAVGKALGAAAPYLTYVFWGCLILGAAVILYFLGRELIATRWPSLKPHKGPVLGDEAWRPSAAKARTLLEDADRLAAAGRFAEAVHLILFRSIEDIEGKRPDLIKPALTSRDIAQLDGVPERVRRTFSQIARVVERSFFGGRPVGADEFAACRQAYEGFAFNEAWR</sequence>
<gene>
    <name evidence="3" type="ORF">J2800_000038</name>
</gene>